<feature type="transmembrane region" description="Helical" evidence="5">
    <location>
        <begin position="214"/>
        <end position="235"/>
    </location>
</feature>
<evidence type="ECO:0000256" key="2">
    <source>
        <dbReference type="ARBA" id="ARBA00022701"/>
    </source>
</evidence>
<dbReference type="GO" id="GO:0000922">
    <property type="term" value="C:spindle pole"/>
    <property type="evidence" value="ECO:0007669"/>
    <property type="project" value="InterPro"/>
</dbReference>
<organism evidence="7 8">
    <name type="scientific">Hibiscus syriacus</name>
    <name type="common">Rose of Sharon</name>
    <dbReference type="NCBI Taxonomy" id="106335"/>
    <lineage>
        <taxon>Eukaryota</taxon>
        <taxon>Viridiplantae</taxon>
        <taxon>Streptophyta</taxon>
        <taxon>Embryophyta</taxon>
        <taxon>Tracheophyta</taxon>
        <taxon>Spermatophyta</taxon>
        <taxon>Magnoliopsida</taxon>
        <taxon>eudicotyledons</taxon>
        <taxon>Gunneridae</taxon>
        <taxon>Pentapetalae</taxon>
        <taxon>rosids</taxon>
        <taxon>malvids</taxon>
        <taxon>Malvales</taxon>
        <taxon>Malvaceae</taxon>
        <taxon>Malvoideae</taxon>
        <taxon>Hibiscus</taxon>
    </lineage>
</organism>
<comment type="function">
    <text evidence="4">Component of the gamma-tubulin ring complex (gTuRC) which mediates microtubule nucleation.</text>
</comment>
<dbReference type="GO" id="GO:0051225">
    <property type="term" value="P:spindle assembly"/>
    <property type="evidence" value="ECO:0007669"/>
    <property type="project" value="TreeGrafter"/>
</dbReference>
<dbReference type="AlphaFoldDB" id="A0A6A3CJ24"/>
<evidence type="ECO:0000313" key="7">
    <source>
        <dbReference type="EMBL" id="KAE8729385.1"/>
    </source>
</evidence>
<dbReference type="GO" id="GO:0000930">
    <property type="term" value="C:gamma-tubulin complex"/>
    <property type="evidence" value="ECO:0007669"/>
    <property type="project" value="TreeGrafter"/>
</dbReference>
<evidence type="ECO:0000256" key="4">
    <source>
        <dbReference type="RuleBase" id="RU363050"/>
    </source>
</evidence>
<dbReference type="Pfam" id="PF17681">
    <property type="entry name" value="GCP_N_terminal"/>
    <property type="match status" value="1"/>
</dbReference>
<proteinExistence type="inferred from homology"/>
<dbReference type="PANTHER" id="PTHR19302:SF70">
    <property type="entry name" value="GAMMA-TUBULIN COMPLEX COMPONENT 6"/>
    <property type="match status" value="1"/>
</dbReference>
<dbReference type="InterPro" id="IPR041470">
    <property type="entry name" value="GCP_N"/>
</dbReference>
<keyword evidence="5" id="KW-0812">Transmembrane</keyword>
<keyword evidence="5" id="KW-0472">Membrane</keyword>
<dbReference type="GO" id="GO:0031122">
    <property type="term" value="P:cytoplasmic microtubule organization"/>
    <property type="evidence" value="ECO:0007669"/>
    <property type="project" value="TreeGrafter"/>
</dbReference>
<dbReference type="Proteomes" id="UP000436088">
    <property type="component" value="Unassembled WGS sequence"/>
</dbReference>
<keyword evidence="5" id="KW-1133">Transmembrane helix</keyword>
<dbReference type="GO" id="GO:0000278">
    <property type="term" value="P:mitotic cell cycle"/>
    <property type="evidence" value="ECO:0007669"/>
    <property type="project" value="TreeGrafter"/>
</dbReference>
<keyword evidence="3 4" id="KW-0206">Cytoskeleton</keyword>
<protein>
    <recommendedName>
        <fullName evidence="4">Gamma-tubulin complex component</fullName>
    </recommendedName>
</protein>
<evidence type="ECO:0000256" key="5">
    <source>
        <dbReference type="SAM" id="Phobius"/>
    </source>
</evidence>
<comment type="subcellular location">
    <subcellularLocation>
        <location evidence="4">Cytoplasm</location>
        <location evidence="4">Cytoskeleton</location>
        <location evidence="4">Microtubule organizing center</location>
    </subcellularLocation>
</comment>
<dbReference type="PANTHER" id="PTHR19302">
    <property type="entry name" value="GAMMA TUBULIN COMPLEX PROTEIN"/>
    <property type="match status" value="1"/>
</dbReference>
<accession>A0A6A3CJ24</accession>
<dbReference type="EMBL" id="VEPZ02000229">
    <property type="protein sequence ID" value="KAE8729385.1"/>
    <property type="molecule type" value="Genomic_DNA"/>
</dbReference>
<sequence length="251" mass="28665">MVKKSKNGVETNFASLFEKLKVEDPWLPPRTWNPFLLKAALFLLFQPQSPISSSSQSPMHSVLFISKFDLYEEAILVRLPLNALQGLGSYQAEDNQNHGGQKVQEEEGPKYSLVNQVFSVAIGKVADPAHGALLKFLFLRSREPYCEFIRSWIFKAEINDPYKEFVVEYIAERNGAAVPCFLKDILVPLVRAGQQLQVLMKLLELHKYVDPGRLLIQIFFLAGVVLLAVIHLCFFNHFWQRKYRSLGSHAE</sequence>
<dbReference type="GO" id="GO:0005874">
    <property type="term" value="C:microtubule"/>
    <property type="evidence" value="ECO:0007669"/>
    <property type="project" value="UniProtKB-KW"/>
</dbReference>
<evidence type="ECO:0000256" key="1">
    <source>
        <dbReference type="ARBA" id="ARBA00022490"/>
    </source>
</evidence>
<dbReference type="GO" id="GO:0051321">
    <property type="term" value="P:meiotic cell cycle"/>
    <property type="evidence" value="ECO:0007669"/>
    <property type="project" value="TreeGrafter"/>
</dbReference>
<feature type="domain" description="Gamma tubulin complex component protein N-terminal" evidence="6">
    <location>
        <begin position="112"/>
        <end position="169"/>
    </location>
</feature>
<dbReference type="GO" id="GO:0007020">
    <property type="term" value="P:microtubule nucleation"/>
    <property type="evidence" value="ECO:0007669"/>
    <property type="project" value="InterPro"/>
</dbReference>
<comment type="similarity">
    <text evidence="4">Belongs to the TUBGCP family.</text>
</comment>
<evidence type="ECO:0000259" key="6">
    <source>
        <dbReference type="Pfam" id="PF17681"/>
    </source>
</evidence>
<comment type="caution">
    <text evidence="7">The sequence shown here is derived from an EMBL/GenBank/DDBJ whole genome shotgun (WGS) entry which is preliminary data.</text>
</comment>
<dbReference type="GO" id="GO:0043015">
    <property type="term" value="F:gamma-tubulin binding"/>
    <property type="evidence" value="ECO:0007669"/>
    <property type="project" value="InterPro"/>
</dbReference>
<dbReference type="InterPro" id="IPR007259">
    <property type="entry name" value="GCP"/>
</dbReference>
<dbReference type="GO" id="GO:0051011">
    <property type="term" value="F:microtubule minus-end binding"/>
    <property type="evidence" value="ECO:0007669"/>
    <property type="project" value="TreeGrafter"/>
</dbReference>
<evidence type="ECO:0000313" key="8">
    <source>
        <dbReference type="Proteomes" id="UP000436088"/>
    </source>
</evidence>
<keyword evidence="1 4" id="KW-0963">Cytoplasm</keyword>
<name>A0A6A3CJ24_HIBSY</name>
<keyword evidence="8" id="KW-1185">Reference proteome</keyword>
<keyword evidence="2 4" id="KW-0493">Microtubule</keyword>
<evidence type="ECO:0000256" key="3">
    <source>
        <dbReference type="ARBA" id="ARBA00023212"/>
    </source>
</evidence>
<gene>
    <name evidence="7" type="ORF">F3Y22_tig00003715pilonHSYRG00001</name>
</gene>
<reference evidence="7" key="1">
    <citation type="submission" date="2019-09" db="EMBL/GenBank/DDBJ databases">
        <title>Draft genome information of white flower Hibiscus syriacus.</title>
        <authorList>
            <person name="Kim Y.-M."/>
        </authorList>
    </citation>
    <scope>NUCLEOTIDE SEQUENCE [LARGE SCALE GENOMIC DNA]</scope>
    <source>
        <strain evidence="7">YM2019G1</strain>
    </source>
</reference>